<dbReference type="Proteomes" id="UP001597024">
    <property type="component" value="Unassembled WGS sequence"/>
</dbReference>
<protein>
    <submittedName>
        <fullName evidence="3">Isochorismatase family protein</fullName>
    </submittedName>
</protein>
<dbReference type="PANTHER" id="PTHR43540">
    <property type="entry name" value="PEROXYUREIDOACRYLATE/UREIDOACRYLATE AMIDOHYDROLASE-RELATED"/>
    <property type="match status" value="1"/>
</dbReference>
<name>A0ABW3DVL5_9ACTN</name>
<keyword evidence="1" id="KW-0378">Hydrolase</keyword>
<dbReference type="InterPro" id="IPR050272">
    <property type="entry name" value="Isochorismatase-like_hydrls"/>
</dbReference>
<sequence>MNGFGGSLPLGHRPALVVVDLQRGFTEAGSPLWCDADLAVEAATTLVSAAHAAGVPVWFTVIRYGAAERLPLWAAKIPALDELRDGRRAAELDPRLGYTEGDRITVKPGASAVFGTRLTKELRAAGVDTVLLCGASTSGCVRATGVDLVQSGFPAFVVPEACADRDQIQAAAALKDLVTKYTDIVDLDRAIDMMQKWM</sequence>
<dbReference type="PANTHER" id="PTHR43540:SF1">
    <property type="entry name" value="ISOCHORISMATASE HYDROLASE"/>
    <property type="match status" value="1"/>
</dbReference>
<evidence type="ECO:0000259" key="2">
    <source>
        <dbReference type="Pfam" id="PF00857"/>
    </source>
</evidence>
<evidence type="ECO:0000313" key="3">
    <source>
        <dbReference type="EMBL" id="MFD0886866.1"/>
    </source>
</evidence>
<accession>A0ABW3DVL5</accession>
<evidence type="ECO:0000313" key="4">
    <source>
        <dbReference type="Proteomes" id="UP001597024"/>
    </source>
</evidence>
<gene>
    <name evidence="3" type="ORF">ACFQ08_20155</name>
</gene>
<comment type="caution">
    <text evidence="3">The sequence shown here is derived from an EMBL/GenBank/DDBJ whole genome shotgun (WGS) entry which is preliminary data.</text>
</comment>
<dbReference type="EMBL" id="JBHTHX010000738">
    <property type="protein sequence ID" value="MFD0886866.1"/>
    <property type="molecule type" value="Genomic_DNA"/>
</dbReference>
<dbReference type="InterPro" id="IPR036380">
    <property type="entry name" value="Isochorismatase-like_sf"/>
</dbReference>
<proteinExistence type="predicted"/>
<evidence type="ECO:0000256" key="1">
    <source>
        <dbReference type="ARBA" id="ARBA00022801"/>
    </source>
</evidence>
<keyword evidence="4" id="KW-1185">Reference proteome</keyword>
<dbReference type="SUPFAM" id="SSF52499">
    <property type="entry name" value="Isochorismatase-like hydrolases"/>
    <property type="match status" value="1"/>
</dbReference>
<dbReference type="Gene3D" id="3.40.50.850">
    <property type="entry name" value="Isochorismatase-like"/>
    <property type="match status" value="1"/>
</dbReference>
<organism evidence="3 4">
    <name type="scientific">Streptosporangium algeriense</name>
    <dbReference type="NCBI Taxonomy" id="1682748"/>
    <lineage>
        <taxon>Bacteria</taxon>
        <taxon>Bacillati</taxon>
        <taxon>Actinomycetota</taxon>
        <taxon>Actinomycetes</taxon>
        <taxon>Streptosporangiales</taxon>
        <taxon>Streptosporangiaceae</taxon>
        <taxon>Streptosporangium</taxon>
    </lineage>
</organism>
<feature type="domain" description="Isochorismatase-like" evidence="2">
    <location>
        <begin position="15"/>
        <end position="186"/>
    </location>
</feature>
<dbReference type="Pfam" id="PF00857">
    <property type="entry name" value="Isochorismatase"/>
    <property type="match status" value="1"/>
</dbReference>
<reference evidence="4" key="1">
    <citation type="journal article" date="2019" name="Int. J. Syst. Evol. Microbiol.">
        <title>The Global Catalogue of Microorganisms (GCM) 10K type strain sequencing project: providing services to taxonomists for standard genome sequencing and annotation.</title>
        <authorList>
            <consortium name="The Broad Institute Genomics Platform"/>
            <consortium name="The Broad Institute Genome Sequencing Center for Infectious Disease"/>
            <person name="Wu L."/>
            <person name="Ma J."/>
        </authorList>
    </citation>
    <scope>NUCLEOTIDE SEQUENCE [LARGE SCALE GENOMIC DNA]</scope>
    <source>
        <strain evidence="4">CCUG 62974</strain>
    </source>
</reference>
<dbReference type="InterPro" id="IPR000868">
    <property type="entry name" value="Isochorismatase-like_dom"/>
</dbReference>